<organism evidence="1 2">
    <name type="scientific">Paenibacillus silvestris</name>
    <dbReference type="NCBI Taxonomy" id="2606219"/>
    <lineage>
        <taxon>Bacteria</taxon>
        <taxon>Bacillati</taxon>
        <taxon>Bacillota</taxon>
        <taxon>Bacilli</taxon>
        <taxon>Bacillales</taxon>
        <taxon>Paenibacillaceae</taxon>
        <taxon>Paenibacillus</taxon>
    </lineage>
</organism>
<accession>A0A6L8UUD9</accession>
<dbReference type="EMBL" id="WTUZ01000004">
    <property type="protein sequence ID" value="MZQ80756.1"/>
    <property type="molecule type" value="Genomic_DNA"/>
</dbReference>
<evidence type="ECO:0000313" key="1">
    <source>
        <dbReference type="EMBL" id="MZQ80756.1"/>
    </source>
</evidence>
<evidence type="ECO:0000313" key="2">
    <source>
        <dbReference type="Proteomes" id="UP000481087"/>
    </source>
</evidence>
<dbReference type="AlphaFoldDB" id="A0A6L8UUD9"/>
<protein>
    <submittedName>
        <fullName evidence="1">Uncharacterized protein</fullName>
    </submittedName>
</protein>
<gene>
    <name evidence="1" type="ORF">GQF01_01200</name>
</gene>
<dbReference type="Proteomes" id="UP000481087">
    <property type="component" value="Unassembled WGS sequence"/>
</dbReference>
<name>A0A6L8UUD9_9BACL</name>
<sequence length="98" mass="11025">MALITHVNVCNADDEIYCCLRNKIVKLDAAQQKDFCQGCKMFAGNADDYGRGVSCVWEDLRIVSNPHIAKDPLVEFANNQIKEVPTEGPALFLYTTEW</sequence>
<keyword evidence="2" id="KW-1185">Reference proteome</keyword>
<reference evidence="1 2" key="1">
    <citation type="submission" date="2019-12" db="EMBL/GenBank/DDBJ databases">
        <title>Paenibacillus sp. nov. sp. isolated from soil.</title>
        <authorList>
            <person name="Kim J."/>
            <person name="Jeong S.E."/>
            <person name="Jung H.S."/>
            <person name="Jeon C.O."/>
        </authorList>
    </citation>
    <scope>NUCLEOTIDE SEQUENCE [LARGE SCALE GENOMIC DNA]</scope>
    <source>
        <strain evidence="1 2">5J-6</strain>
    </source>
</reference>
<proteinExistence type="predicted"/>
<comment type="caution">
    <text evidence="1">The sequence shown here is derived from an EMBL/GenBank/DDBJ whole genome shotgun (WGS) entry which is preliminary data.</text>
</comment>
<dbReference type="RefSeq" id="WP_161404962.1">
    <property type="nucleotide sequence ID" value="NZ_WTUZ01000004.1"/>
</dbReference>